<dbReference type="InterPro" id="IPR003653">
    <property type="entry name" value="Peptidase_C48_C"/>
</dbReference>
<reference evidence="6 7" key="1">
    <citation type="submission" date="2020-09" db="EMBL/GenBank/DDBJ databases">
        <title>De no assembly of potato wild relative species, Solanum commersonii.</title>
        <authorList>
            <person name="Cho K."/>
        </authorList>
    </citation>
    <scope>NUCLEOTIDE SEQUENCE [LARGE SCALE GENOMIC DNA]</scope>
    <source>
        <strain evidence="6">LZ3.2</strain>
        <tissue evidence="6">Leaf</tissue>
    </source>
</reference>
<keyword evidence="3" id="KW-0378">Hydrolase</keyword>
<comment type="similarity">
    <text evidence="1">Belongs to the peptidase C48 family.</text>
</comment>
<dbReference type="SUPFAM" id="SSF54001">
    <property type="entry name" value="Cysteine proteinases"/>
    <property type="match status" value="1"/>
</dbReference>
<name>A0A9J5ZUZ6_SOLCO</name>
<dbReference type="GO" id="GO:0006508">
    <property type="term" value="P:proteolysis"/>
    <property type="evidence" value="ECO:0007669"/>
    <property type="project" value="UniProtKB-KW"/>
</dbReference>
<protein>
    <recommendedName>
        <fullName evidence="5">Ubiquitin-like protease family profile domain-containing protein</fullName>
    </recommendedName>
</protein>
<organism evidence="6 7">
    <name type="scientific">Solanum commersonii</name>
    <name type="common">Commerson's wild potato</name>
    <name type="synonym">Commerson's nightshade</name>
    <dbReference type="NCBI Taxonomy" id="4109"/>
    <lineage>
        <taxon>Eukaryota</taxon>
        <taxon>Viridiplantae</taxon>
        <taxon>Streptophyta</taxon>
        <taxon>Embryophyta</taxon>
        <taxon>Tracheophyta</taxon>
        <taxon>Spermatophyta</taxon>
        <taxon>Magnoliopsida</taxon>
        <taxon>eudicotyledons</taxon>
        <taxon>Gunneridae</taxon>
        <taxon>Pentapetalae</taxon>
        <taxon>asterids</taxon>
        <taxon>lamiids</taxon>
        <taxon>Solanales</taxon>
        <taxon>Solanaceae</taxon>
        <taxon>Solanoideae</taxon>
        <taxon>Solaneae</taxon>
        <taxon>Solanum</taxon>
    </lineage>
</organism>
<sequence length="276" mass="32175">MSQPNKCWIDQHIDVVFYYLRKKSKLRSMNQYRYITANCLFISYIKNTYERYYLANDDDLISTQKHIDRASVASIYKRSITNIIKGLEIRAALPWLLVDDVYILVNCRGQFHWVLAVVELKNRVIKVYDSSLGSRKKAILFEIKMLSKMLPSYLMDSVFFEKIERINFVDCDAYKDNNYGSLLEAQVLFMVEFAQDIIQQKNCGLYVATFTEYLSDQIEISLVDFLPEYLRKKYGALLWSYGSEKAKGAYVSENDDPPKPKSVVTPPPEEDLVHVV</sequence>
<dbReference type="InterPro" id="IPR038765">
    <property type="entry name" value="Papain-like_cys_pep_sf"/>
</dbReference>
<evidence type="ECO:0000256" key="4">
    <source>
        <dbReference type="SAM" id="MobiDB-lite"/>
    </source>
</evidence>
<dbReference type="OrthoDB" id="1939479at2759"/>
<dbReference type="GO" id="GO:0008234">
    <property type="term" value="F:cysteine-type peptidase activity"/>
    <property type="evidence" value="ECO:0007669"/>
    <property type="project" value="InterPro"/>
</dbReference>
<dbReference type="Pfam" id="PF02902">
    <property type="entry name" value="Peptidase_C48"/>
    <property type="match status" value="1"/>
</dbReference>
<evidence type="ECO:0000313" key="7">
    <source>
        <dbReference type="Proteomes" id="UP000824120"/>
    </source>
</evidence>
<proteinExistence type="inferred from homology"/>
<feature type="region of interest" description="Disordered" evidence="4">
    <location>
        <begin position="249"/>
        <end position="276"/>
    </location>
</feature>
<evidence type="ECO:0000259" key="5">
    <source>
        <dbReference type="PROSITE" id="PS50600"/>
    </source>
</evidence>
<gene>
    <name evidence="6" type="ORF">H5410_015591</name>
</gene>
<dbReference type="Proteomes" id="UP000824120">
    <property type="component" value="Chromosome 3"/>
</dbReference>
<evidence type="ECO:0000256" key="1">
    <source>
        <dbReference type="ARBA" id="ARBA00005234"/>
    </source>
</evidence>
<evidence type="ECO:0000313" key="6">
    <source>
        <dbReference type="EMBL" id="KAG5615767.1"/>
    </source>
</evidence>
<feature type="domain" description="Ubiquitin-like protease family profile" evidence="5">
    <location>
        <begin position="1"/>
        <end position="214"/>
    </location>
</feature>
<dbReference type="PROSITE" id="PS50600">
    <property type="entry name" value="ULP_PROTEASE"/>
    <property type="match status" value="1"/>
</dbReference>
<dbReference type="AlphaFoldDB" id="A0A9J5ZUZ6"/>
<comment type="caution">
    <text evidence="6">The sequence shown here is derived from an EMBL/GenBank/DDBJ whole genome shotgun (WGS) entry which is preliminary data.</text>
</comment>
<keyword evidence="7" id="KW-1185">Reference proteome</keyword>
<dbReference type="PANTHER" id="PTHR31470">
    <property type="entry name" value="CYSTEINE PROTEINASES SUPERFAMILY PROTEIN-RELATED-RELATED"/>
    <property type="match status" value="1"/>
</dbReference>
<accession>A0A9J5ZUZ6</accession>
<evidence type="ECO:0000256" key="2">
    <source>
        <dbReference type="ARBA" id="ARBA00022670"/>
    </source>
</evidence>
<dbReference type="EMBL" id="JACXVP010000003">
    <property type="protein sequence ID" value="KAG5615767.1"/>
    <property type="molecule type" value="Genomic_DNA"/>
</dbReference>
<dbReference type="Gene3D" id="3.40.395.10">
    <property type="entry name" value="Adenoviral Proteinase, Chain A"/>
    <property type="match status" value="1"/>
</dbReference>
<dbReference type="PANTHER" id="PTHR31470:SF46">
    <property type="entry name" value="ULP1 PROTEASE FAMILY, C-TERMINAL CATALYTIC DOMAIN CONTAINING PROTEIN"/>
    <property type="match status" value="1"/>
</dbReference>
<keyword evidence="2" id="KW-0645">Protease</keyword>
<evidence type="ECO:0000256" key="3">
    <source>
        <dbReference type="ARBA" id="ARBA00022801"/>
    </source>
</evidence>